<dbReference type="SUPFAM" id="SSF48208">
    <property type="entry name" value="Six-hairpin glycosidases"/>
    <property type="match status" value="1"/>
</dbReference>
<keyword evidence="3" id="KW-0326">Glycosidase</keyword>
<dbReference type="InterPro" id="IPR008928">
    <property type="entry name" value="6-hairpin_glycosidase_sf"/>
</dbReference>
<dbReference type="Gene3D" id="1.50.10.10">
    <property type="match status" value="1"/>
</dbReference>
<evidence type="ECO:0000256" key="2">
    <source>
        <dbReference type="ARBA" id="ARBA00022801"/>
    </source>
</evidence>
<dbReference type="PANTHER" id="PTHR10412:SF11">
    <property type="entry name" value="MANNOSYL-OLIGOSACCHARIDE GLUCOSIDASE"/>
    <property type="match status" value="1"/>
</dbReference>
<dbReference type="RefSeq" id="WP_058580784.1">
    <property type="nucleotide sequence ID" value="NZ_LOPU01000016.1"/>
</dbReference>
<protein>
    <submittedName>
        <fullName evidence="5">Glycoside hydrolase</fullName>
    </submittedName>
</protein>
<evidence type="ECO:0000256" key="1">
    <source>
        <dbReference type="ARBA" id="ARBA00010833"/>
    </source>
</evidence>
<dbReference type="OrthoDB" id="197041at2157"/>
<evidence type="ECO:0000259" key="4">
    <source>
        <dbReference type="Pfam" id="PF22422"/>
    </source>
</evidence>
<keyword evidence="6" id="KW-1185">Reference proteome</keyword>
<dbReference type="STRING" id="1514971.AUR64_07400"/>
<evidence type="ECO:0000313" key="5">
    <source>
        <dbReference type="EMBL" id="KTG10985.1"/>
    </source>
</evidence>
<name>A0A0W1RCZ8_9EURY</name>
<sequence>MHDQRDESSNDSRADTVERREEALDVLRSNRADGYTIPSATLYPFQWNWDSAFIALGLVDVEPDAAKKELESLCAATWENGLLPHIVFHTDAEGYFPGPEEWGVEIDGTETSGITQPPMVVPAARHVYEATGDDAFLDRVYPALERHLEWWVRERSFDNSTVYVRHPWETGMDDSPAWTNPLAAFDPGDVEYEREDRKSDELADQRPTDWDYDRYVSLVREARAAEWNELELRQSCPFLVEDALTNAIFVRACDDLAALAAARGDDAAATTWREQAERSRETIRERLWNSDLETFVSYDRVGDRQLDANSVAGLASLFGEIPTNEQFEKLRRTLRDEFLSREFAVSSYVGEAFDPDRYWRGPVWINTNWLVADGLRRYGATDLADRIDRDSRRLVEREGFCEYFNPETGEGRGSDRFSWSAALYLEQTDGKRENDS</sequence>
<dbReference type="EMBL" id="LOPU01000016">
    <property type="protein sequence ID" value="KTG10985.1"/>
    <property type="molecule type" value="Genomic_DNA"/>
</dbReference>
<evidence type="ECO:0000313" key="6">
    <source>
        <dbReference type="Proteomes" id="UP000054387"/>
    </source>
</evidence>
<dbReference type="Pfam" id="PF22422">
    <property type="entry name" value="MGH1-like_GH"/>
    <property type="match status" value="1"/>
</dbReference>
<accession>A0A0W1RCZ8</accession>
<dbReference type="GO" id="GO:0009311">
    <property type="term" value="P:oligosaccharide metabolic process"/>
    <property type="evidence" value="ECO:0007669"/>
    <property type="project" value="InterPro"/>
</dbReference>
<dbReference type="InterPro" id="IPR004888">
    <property type="entry name" value="Glycoside_hydrolase_63"/>
</dbReference>
<comment type="similarity">
    <text evidence="1">Belongs to the glycosyl hydrolase 63 family.</text>
</comment>
<keyword evidence="2 5" id="KW-0378">Hydrolase</keyword>
<gene>
    <name evidence="5" type="ORF">AUR64_07400</name>
</gene>
<dbReference type="AlphaFoldDB" id="A0A0W1RCZ8"/>
<reference evidence="5 6" key="1">
    <citation type="submission" date="2015-12" db="EMBL/GenBank/DDBJ databases">
        <title>Haloprofundus marisrubri gen. nov., sp. nov., an extremely halophilic archaeon isolated from the Discovery deep brine-seawater interface in the Red Sea.</title>
        <authorList>
            <person name="Zhang G."/>
            <person name="Stingl U."/>
            <person name="Rashid M."/>
        </authorList>
    </citation>
    <scope>NUCLEOTIDE SEQUENCE [LARGE SCALE GENOMIC DNA]</scope>
    <source>
        <strain evidence="5 6">SB9</strain>
    </source>
</reference>
<dbReference type="InterPro" id="IPR012341">
    <property type="entry name" value="6hp_glycosidase-like_sf"/>
</dbReference>
<dbReference type="InterPro" id="IPR054491">
    <property type="entry name" value="MGH1-like_GH"/>
</dbReference>
<proteinExistence type="inferred from homology"/>
<dbReference type="GO" id="GO:0006487">
    <property type="term" value="P:protein N-linked glycosylation"/>
    <property type="evidence" value="ECO:0007669"/>
    <property type="project" value="TreeGrafter"/>
</dbReference>
<feature type="domain" description="Mannosylglycerate hydrolase MGH1-like glycoside hydrolase" evidence="4">
    <location>
        <begin position="43"/>
        <end position="420"/>
    </location>
</feature>
<evidence type="ECO:0000256" key="3">
    <source>
        <dbReference type="ARBA" id="ARBA00023295"/>
    </source>
</evidence>
<comment type="caution">
    <text evidence="5">The sequence shown here is derived from an EMBL/GenBank/DDBJ whole genome shotgun (WGS) entry which is preliminary data.</text>
</comment>
<dbReference type="Proteomes" id="UP000054387">
    <property type="component" value="Unassembled WGS sequence"/>
</dbReference>
<organism evidence="5 6">
    <name type="scientific">Haloprofundus marisrubri</name>
    <dbReference type="NCBI Taxonomy" id="1514971"/>
    <lineage>
        <taxon>Archaea</taxon>
        <taxon>Methanobacteriati</taxon>
        <taxon>Methanobacteriota</taxon>
        <taxon>Stenosarchaea group</taxon>
        <taxon>Halobacteria</taxon>
        <taxon>Halobacteriales</taxon>
        <taxon>Haloferacaceae</taxon>
        <taxon>Haloprofundus</taxon>
    </lineage>
</organism>
<dbReference type="PANTHER" id="PTHR10412">
    <property type="entry name" value="MANNOSYL-OLIGOSACCHARIDE GLUCOSIDASE"/>
    <property type="match status" value="1"/>
</dbReference>
<dbReference type="GO" id="GO:0004573">
    <property type="term" value="F:Glc3Man9GlcNAc2 oligosaccharide glucosidase activity"/>
    <property type="evidence" value="ECO:0007669"/>
    <property type="project" value="InterPro"/>
</dbReference>